<evidence type="ECO:0000313" key="9">
    <source>
        <dbReference type="WBParaSite" id="SBAD_0000182801-mRNA-1"/>
    </source>
</evidence>
<feature type="domain" description="YAP binding" evidence="6">
    <location>
        <begin position="98"/>
        <end position="303"/>
    </location>
</feature>
<sequence>MGPVAATTFGGLYGGSRPFWQTGFSPPPSNPLNSTVMSSPEMDVKPSTAVFGALGPYGLQMPPPSSLSPYAVAAAAATNAIGLASSSPWEGRLISGRKIRLCEFSAYCLPDPGDSSKRHEMVNISSAVTPTDPMLEAIDISQIYDKFPSGKTGLRELYERGPQNCFFLIKFWADVSFNVADEQAALFAVDSRYESSENITISVSTKVCSFGKQVVEKVEHEYPKYEKGRFMYRISRSPMCEYMNNFIHKLKKLPERYMMNSVLENFTILQLVTAKDTQEALLCTAFVFEVSDGDGSQHRVYRLTHGNK</sequence>
<evidence type="ECO:0000256" key="3">
    <source>
        <dbReference type="ARBA" id="ARBA00023125"/>
    </source>
</evidence>
<comment type="subcellular location">
    <subcellularLocation>
        <location evidence="1">Nucleus</location>
    </subcellularLocation>
</comment>
<evidence type="ECO:0000256" key="1">
    <source>
        <dbReference type="ARBA" id="ARBA00004123"/>
    </source>
</evidence>
<dbReference type="PANTHER" id="PTHR11834">
    <property type="entry name" value="TRANSCRIPTIONAL ENHANCER FACTOR TEF RELATED"/>
    <property type="match status" value="1"/>
</dbReference>
<dbReference type="GO" id="GO:0005667">
    <property type="term" value="C:transcription regulator complex"/>
    <property type="evidence" value="ECO:0007669"/>
    <property type="project" value="TreeGrafter"/>
</dbReference>
<accession>A0A183IDP6</accession>
<protein>
    <submittedName>
        <fullName evidence="9">YBD domain-containing protein</fullName>
    </submittedName>
</protein>
<dbReference type="Proteomes" id="UP000270296">
    <property type="component" value="Unassembled WGS sequence"/>
</dbReference>
<evidence type="ECO:0000313" key="8">
    <source>
        <dbReference type="Proteomes" id="UP000270296"/>
    </source>
</evidence>
<dbReference type="GO" id="GO:0000978">
    <property type="term" value="F:RNA polymerase II cis-regulatory region sequence-specific DNA binding"/>
    <property type="evidence" value="ECO:0007669"/>
    <property type="project" value="TreeGrafter"/>
</dbReference>
<dbReference type="PANTHER" id="PTHR11834:SF0">
    <property type="entry name" value="PROTEIN SCALLOPED"/>
    <property type="match status" value="1"/>
</dbReference>
<dbReference type="GO" id="GO:0048568">
    <property type="term" value="P:embryonic organ development"/>
    <property type="evidence" value="ECO:0007669"/>
    <property type="project" value="TreeGrafter"/>
</dbReference>
<keyword evidence="3" id="KW-0238">DNA-binding</keyword>
<dbReference type="WBParaSite" id="SBAD_0000182801-mRNA-1">
    <property type="protein sequence ID" value="SBAD_0000182801-mRNA-1"/>
    <property type="gene ID" value="SBAD_0000182801"/>
</dbReference>
<keyword evidence="4" id="KW-0804">Transcription</keyword>
<keyword evidence="2" id="KW-0805">Transcription regulation</keyword>
<dbReference type="FunFam" id="2.70.50.80:FF:000003">
    <property type="entry name" value="Scalloped, isoform D"/>
    <property type="match status" value="1"/>
</dbReference>
<dbReference type="EMBL" id="UZAM01006936">
    <property type="protein sequence ID" value="VDO95341.1"/>
    <property type="molecule type" value="Genomic_DNA"/>
</dbReference>
<name>A0A183IDP6_9BILA</name>
<dbReference type="GO" id="GO:0035329">
    <property type="term" value="P:hippo signaling"/>
    <property type="evidence" value="ECO:0007669"/>
    <property type="project" value="TreeGrafter"/>
</dbReference>
<dbReference type="Gene3D" id="2.70.50.80">
    <property type="match status" value="1"/>
</dbReference>
<dbReference type="InterPro" id="IPR050937">
    <property type="entry name" value="TEC1_TEAD_TF"/>
</dbReference>
<dbReference type="OrthoDB" id="10006572at2759"/>
<dbReference type="GO" id="GO:0000981">
    <property type="term" value="F:DNA-binding transcription factor activity, RNA polymerase II-specific"/>
    <property type="evidence" value="ECO:0007669"/>
    <property type="project" value="TreeGrafter"/>
</dbReference>
<evidence type="ECO:0000259" key="6">
    <source>
        <dbReference type="Pfam" id="PF17725"/>
    </source>
</evidence>
<evidence type="ECO:0000256" key="2">
    <source>
        <dbReference type="ARBA" id="ARBA00023015"/>
    </source>
</evidence>
<dbReference type="InterPro" id="IPR041086">
    <property type="entry name" value="YBD"/>
</dbReference>
<dbReference type="Pfam" id="PF17725">
    <property type="entry name" value="YBD"/>
    <property type="match status" value="1"/>
</dbReference>
<organism evidence="9">
    <name type="scientific">Soboliphyme baturini</name>
    <dbReference type="NCBI Taxonomy" id="241478"/>
    <lineage>
        <taxon>Eukaryota</taxon>
        <taxon>Metazoa</taxon>
        <taxon>Ecdysozoa</taxon>
        <taxon>Nematoda</taxon>
        <taxon>Enoplea</taxon>
        <taxon>Dorylaimia</taxon>
        <taxon>Dioctophymatida</taxon>
        <taxon>Dioctophymatoidea</taxon>
        <taxon>Soboliphymatidae</taxon>
        <taxon>Soboliphyme</taxon>
    </lineage>
</organism>
<keyword evidence="5" id="KW-0539">Nucleus</keyword>
<keyword evidence="8" id="KW-1185">Reference proteome</keyword>
<evidence type="ECO:0000313" key="7">
    <source>
        <dbReference type="EMBL" id="VDO95341.1"/>
    </source>
</evidence>
<reference evidence="7 8" key="2">
    <citation type="submission" date="2018-11" db="EMBL/GenBank/DDBJ databases">
        <authorList>
            <consortium name="Pathogen Informatics"/>
        </authorList>
    </citation>
    <scope>NUCLEOTIDE SEQUENCE [LARGE SCALE GENOMIC DNA]</scope>
</reference>
<evidence type="ECO:0000256" key="5">
    <source>
        <dbReference type="ARBA" id="ARBA00023242"/>
    </source>
</evidence>
<proteinExistence type="predicted"/>
<reference evidence="9" key="1">
    <citation type="submission" date="2016-06" db="UniProtKB">
        <authorList>
            <consortium name="WormBaseParasite"/>
        </authorList>
    </citation>
    <scope>IDENTIFICATION</scope>
</reference>
<evidence type="ECO:0000256" key="4">
    <source>
        <dbReference type="ARBA" id="ARBA00023163"/>
    </source>
</evidence>
<gene>
    <name evidence="7" type="ORF">SBAD_LOCUS1740</name>
</gene>
<dbReference type="GO" id="GO:0005634">
    <property type="term" value="C:nucleus"/>
    <property type="evidence" value="ECO:0007669"/>
    <property type="project" value="UniProtKB-SubCell"/>
</dbReference>
<dbReference type="AlphaFoldDB" id="A0A183IDP6"/>